<proteinExistence type="predicted"/>
<feature type="domain" description="Tet-like 2OG-Fe(II) oxygenase" evidence="1">
    <location>
        <begin position="8"/>
        <end position="145"/>
    </location>
</feature>
<name>A0A0L6UHT8_9BASI</name>
<feature type="non-terminal residue" evidence="2">
    <location>
        <position position="1"/>
    </location>
</feature>
<dbReference type="AlphaFoldDB" id="A0A0L6UHT8"/>
<dbReference type="VEuPathDB" id="FungiDB:VP01_6105g1"/>
<sequence length="202" mass="23221">LHNIWRKSSKRALIEIFQYNPEDKAASFREANNWIATHLEELAPGFLEQYHPLDFASFLTFIMYNFHNEDHVDTDANTWTLVCWIPIFNPLTSTETDPILADNFFDMIGGHFTFCDFQVYLDLNNVLGVTICVFRSQDHTHQTLKGASPSDRYTRLGFSFQMSEKMSNAVVAYINKKNKGCKIVSGQQVQIDNAEAKLAKKK</sequence>
<gene>
    <name evidence="2" type="ORF">VP01_6105g1</name>
</gene>
<evidence type="ECO:0000313" key="2">
    <source>
        <dbReference type="EMBL" id="KNZ47827.1"/>
    </source>
</evidence>
<dbReference type="Proteomes" id="UP000037035">
    <property type="component" value="Unassembled WGS sequence"/>
</dbReference>
<evidence type="ECO:0000259" key="1">
    <source>
        <dbReference type="Pfam" id="PF20515"/>
    </source>
</evidence>
<dbReference type="EMBL" id="LAVV01011392">
    <property type="protein sequence ID" value="KNZ47827.1"/>
    <property type="molecule type" value="Genomic_DNA"/>
</dbReference>
<protein>
    <recommendedName>
        <fullName evidence="1">Tet-like 2OG-Fe(II) oxygenase domain-containing protein</fullName>
    </recommendedName>
</protein>
<dbReference type="Pfam" id="PF20515">
    <property type="entry name" value="2OG-FeII_Oxy_6"/>
    <property type="match status" value="1"/>
</dbReference>
<dbReference type="InterPro" id="IPR046798">
    <property type="entry name" value="2OG-FeII_Oxy_6"/>
</dbReference>
<keyword evidence="3" id="KW-1185">Reference proteome</keyword>
<accession>A0A0L6UHT8</accession>
<comment type="caution">
    <text evidence="2">The sequence shown here is derived from an EMBL/GenBank/DDBJ whole genome shotgun (WGS) entry which is preliminary data.</text>
</comment>
<reference evidence="2 3" key="1">
    <citation type="submission" date="2015-08" db="EMBL/GenBank/DDBJ databases">
        <title>Next Generation Sequencing and Analysis of the Genome of Puccinia sorghi L Schw, the Causal Agent of Maize Common Rust.</title>
        <authorList>
            <person name="Rochi L."/>
            <person name="Burguener G."/>
            <person name="Darino M."/>
            <person name="Turjanski A."/>
            <person name="Kreff E."/>
            <person name="Dieguez M.J."/>
            <person name="Sacco F."/>
        </authorList>
    </citation>
    <scope>NUCLEOTIDE SEQUENCE [LARGE SCALE GENOMIC DNA]</scope>
    <source>
        <strain evidence="2 3">RO10H11247</strain>
    </source>
</reference>
<dbReference type="OrthoDB" id="10607347at2759"/>
<organism evidence="2 3">
    <name type="scientific">Puccinia sorghi</name>
    <dbReference type="NCBI Taxonomy" id="27349"/>
    <lineage>
        <taxon>Eukaryota</taxon>
        <taxon>Fungi</taxon>
        <taxon>Dikarya</taxon>
        <taxon>Basidiomycota</taxon>
        <taxon>Pucciniomycotina</taxon>
        <taxon>Pucciniomycetes</taxon>
        <taxon>Pucciniales</taxon>
        <taxon>Pucciniaceae</taxon>
        <taxon>Puccinia</taxon>
    </lineage>
</organism>
<evidence type="ECO:0000313" key="3">
    <source>
        <dbReference type="Proteomes" id="UP000037035"/>
    </source>
</evidence>